<dbReference type="PANTHER" id="PTHR42194:SF1">
    <property type="entry name" value="UPF0276 PROTEIN HI_1600"/>
    <property type="match status" value="1"/>
</dbReference>
<gene>
    <name evidence="1" type="ORF">HELGO_WM32306</name>
</gene>
<dbReference type="PANTHER" id="PTHR42194">
    <property type="entry name" value="UPF0276 PROTEIN HI_1600"/>
    <property type="match status" value="1"/>
</dbReference>
<reference evidence="1" key="1">
    <citation type="submission" date="2020-01" db="EMBL/GenBank/DDBJ databases">
        <authorList>
            <person name="Meier V. D."/>
            <person name="Meier V D."/>
        </authorList>
    </citation>
    <scope>NUCLEOTIDE SEQUENCE</scope>
    <source>
        <strain evidence="1">HLG_WM_MAG_08</strain>
    </source>
</reference>
<protein>
    <submittedName>
        <fullName evidence="1">Uncharacterized protein conserved in bacteria, NMA0228-like</fullName>
    </submittedName>
</protein>
<dbReference type="SUPFAM" id="SSF51658">
    <property type="entry name" value="Xylose isomerase-like"/>
    <property type="match status" value="1"/>
</dbReference>
<dbReference type="Pfam" id="PF05114">
    <property type="entry name" value="MbnB_TglH_ChrH"/>
    <property type="match status" value="1"/>
</dbReference>
<dbReference type="AlphaFoldDB" id="A0A6S6SSU4"/>
<organism evidence="1">
    <name type="scientific">uncultured Thiotrichaceae bacterium</name>
    <dbReference type="NCBI Taxonomy" id="298394"/>
    <lineage>
        <taxon>Bacteria</taxon>
        <taxon>Pseudomonadati</taxon>
        <taxon>Pseudomonadota</taxon>
        <taxon>Gammaproteobacteria</taxon>
        <taxon>Thiotrichales</taxon>
        <taxon>Thiotrichaceae</taxon>
        <taxon>environmental samples</taxon>
    </lineage>
</organism>
<dbReference type="EMBL" id="CACVAV010000103">
    <property type="protein sequence ID" value="CAA6806324.1"/>
    <property type="molecule type" value="Genomic_DNA"/>
</dbReference>
<dbReference type="Gene3D" id="3.20.20.150">
    <property type="entry name" value="Divalent-metal-dependent TIM barrel enzymes"/>
    <property type="match status" value="1"/>
</dbReference>
<sequence length="271" mass="31038">MEEHSCGIGLRFEHIDRILKEQPNIPWLEVLSDNYLNPDSVQQDYLLSIAELYPLSLHGVGMSIGSVDPFNEDYFSLLKALIDRVNPQRVSDHLCWTAVHGRVTHDLIPLPYTDETIRYVAGRIREAQERLEREIVIENVSSYLQYKQSVMTEWEFFTAVVEEADCGLLLDVNNIYVSAMNHNFDPLDYLHAIPTRRVRQIHLAGYEDRGTHLLDTHGNHVTEPVWDLYAQAVKQLGNIPTLIEWDNDVPELEILLAEADKAGSIQLEHAA</sequence>
<name>A0A6S6SSU4_9GAMM</name>
<dbReference type="InterPro" id="IPR007801">
    <property type="entry name" value="MbnB/TglH/ChrH"/>
</dbReference>
<accession>A0A6S6SSU4</accession>
<dbReference type="NCBIfam" id="NF003818">
    <property type="entry name" value="PRK05409.1"/>
    <property type="match status" value="1"/>
</dbReference>
<evidence type="ECO:0000313" key="1">
    <source>
        <dbReference type="EMBL" id="CAA6806324.1"/>
    </source>
</evidence>
<dbReference type="InterPro" id="IPR036237">
    <property type="entry name" value="Xyl_isomerase-like_sf"/>
</dbReference>
<proteinExistence type="predicted"/>